<reference evidence="1 2" key="2">
    <citation type="submission" date="2018-11" db="EMBL/GenBank/DDBJ databases">
        <authorList>
            <consortium name="Pathogen Informatics"/>
        </authorList>
    </citation>
    <scope>NUCLEOTIDE SEQUENCE [LARGE SCALE GENOMIC DNA]</scope>
</reference>
<dbReference type="STRING" id="27835.A0A0N4XQ03"/>
<organism evidence="3">
    <name type="scientific">Nippostrongylus brasiliensis</name>
    <name type="common">Rat hookworm</name>
    <dbReference type="NCBI Taxonomy" id="27835"/>
    <lineage>
        <taxon>Eukaryota</taxon>
        <taxon>Metazoa</taxon>
        <taxon>Ecdysozoa</taxon>
        <taxon>Nematoda</taxon>
        <taxon>Chromadorea</taxon>
        <taxon>Rhabditida</taxon>
        <taxon>Rhabditina</taxon>
        <taxon>Rhabditomorpha</taxon>
        <taxon>Strongyloidea</taxon>
        <taxon>Heligmosomidae</taxon>
        <taxon>Nippostrongylus</taxon>
    </lineage>
</organism>
<evidence type="ECO:0000313" key="3">
    <source>
        <dbReference type="WBParaSite" id="NBR_0000460501-mRNA-1"/>
    </source>
</evidence>
<keyword evidence="2" id="KW-1185">Reference proteome</keyword>
<dbReference type="Proteomes" id="UP000271162">
    <property type="component" value="Unassembled WGS sequence"/>
</dbReference>
<gene>
    <name evidence="1" type="ORF">NBR_LOCUS4606</name>
</gene>
<evidence type="ECO:0000313" key="2">
    <source>
        <dbReference type="Proteomes" id="UP000271162"/>
    </source>
</evidence>
<protein>
    <submittedName>
        <fullName evidence="3">Reverse transcriptase domain-containing protein</fullName>
    </submittedName>
</protein>
<dbReference type="AlphaFoldDB" id="A0A0N4XQ03"/>
<evidence type="ECO:0000313" key="1">
    <source>
        <dbReference type="EMBL" id="VDL68195.1"/>
    </source>
</evidence>
<accession>A0A0N4XQ03</accession>
<dbReference type="EMBL" id="UYSL01008999">
    <property type="protein sequence ID" value="VDL68195.1"/>
    <property type="molecule type" value="Genomic_DNA"/>
</dbReference>
<name>A0A0N4XQ03_NIPBR</name>
<sequence>MRATNAVALYARRIGRLCYRLLCKIGRALRTVGQYVWAILKALFIPNVKSMPLTPSTPKPFQTKQLESPSFNKVEFNPEELLEGNAAAFVEPIVPGKSELEKTTHQMI</sequence>
<reference evidence="3" key="1">
    <citation type="submission" date="2017-02" db="UniProtKB">
        <authorList>
            <consortium name="WormBaseParasite"/>
        </authorList>
    </citation>
    <scope>IDENTIFICATION</scope>
</reference>
<proteinExistence type="predicted"/>
<dbReference type="WBParaSite" id="NBR_0000460501-mRNA-1">
    <property type="protein sequence ID" value="NBR_0000460501-mRNA-1"/>
    <property type="gene ID" value="NBR_0000460501"/>
</dbReference>